<dbReference type="EMBL" id="CAJJDP010000308">
    <property type="protein sequence ID" value="CAD8215558.1"/>
    <property type="molecule type" value="Genomic_DNA"/>
</dbReference>
<dbReference type="AlphaFoldDB" id="A0A8S1YP95"/>
<accession>A0A8S1YP95</accession>
<gene>
    <name evidence="2" type="ORF">POCTA_138.1.T3040001</name>
</gene>
<name>A0A8S1YP95_PAROT</name>
<protein>
    <submittedName>
        <fullName evidence="2">Uncharacterized protein</fullName>
    </submittedName>
</protein>
<comment type="caution">
    <text evidence="2">The sequence shown here is derived from an EMBL/GenBank/DDBJ whole genome shotgun (WGS) entry which is preliminary data.</text>
</comment>
<keyword evidence="1" id="KW-1133">Transmembrane helix</keyword>
<keyword evidence="1" id="KW-0472">Membrane</keyword>
<proteinExistence type="predicted"/>
<dbReference type="Proteomes" id="UP000683925">
    <property type="component" value="Unassembled WGS sequence"/>
</dbReference>
<evidence type="ECO:0000256" key="1">
    <source>
        <dbReference type="SAM" id="Phobius"/>
    </source>
</evidence>
<organism evidence="2 3">
    <name type="scientific">Paramecium octaurelia</name>
    <dbReference type="NCBI Taxonomy" id="43137"/>
    <lineage>
        <taxon>Eukaryota</taxon>
        <taxon>Sar</taxon>
        <taxon>Alveolata</taxon>
        <taxon>Ciliophora</taxon>
        <taxon>Intramacronucleata</taxon>
        <taxon>Oligohymenophorea</taxon>
        <taxon>Peniculida</taxon>
        <taxon>Parameciidae</taxon>
        <taxon>Paramecium</taxon>
    </lineage>
</organism>
<feature type="transmembrane region" description="Helical" evidence="1">
    <location>
        <begin position="52"/>
        <end position="74"/>
    </location>
</feature>
<reference evidence="2" key="1">
    <citation type="submission" date="2021-01" db="EMBL/GenBank/DDBJ databases">
        <authorList>
            <consortium name="Genoscope - CEA"/>
            <person name="William W."/>
        </authorList>
    </citation>
    <scope>NUCLEOTIDE SEQUENCE</scope>
</reference>
<evidence type="ECO:0000313" key="2">
    <source>
        <dbReference type="EMBL" id="CAD8215558.1"/>
    </source>
</evidence>
<keyword evidence="3" id="KW-1185">Reference proteome</keyword>
<keyword evidence="1" id="KW-0812">Transmembrane</keyword>
<sequence>MNVFNLSQQLIQIFLSDKSSYYLLFIFIACFFQFVRLKSIDLMNDDVLQVELFTLTALALVLVLDAFTGYIILVKREGKRFFKRSKFNRLFLHLQIDPNLSGMFQAALTILNVLTQVQEYILSYLGKQ</sequence>
<feature type="transmembrane region" description="Helical" evidence="1">
    <location>
        <begin position="21"/>
        <end position="40"/>
    </location>
</feature>
<evidence type="ECO:0000313" key="3">
    <source>
        <dbReference type="Proteomes" id="UP000683925"/>
    </source>
</evidence>